<sequence length="104" mass="11850">MRLSFRKASPFSSSKLTSSGPILFHSRHYTPHLFARNGIRHVSEDYVTFSEALFFYGRRGNKKGRMDSIAEVNHGPYLLEIYWRPYVLETIGGEDVIGRVVGLG</sequence>
<gene>
    <name evidence="1" type="ORF">ACH5RR_039009</name>
</gene>
<name>A0ABD2XZG5_9GENT</name>
<protein>
    <submittedName>
        <fullName evidence="1">Uncharacterized protein</fullName>
    </submittedName>
</protein>
<dbReference type="AlphaFoldDB" id="A0ABD2XZG5"/>
<organism evidence="1 2">
    <name type="scientific">Cinchona calisaya</name>
    <dbReference type="NCBI Taxonomy" id="153742"/>
    <lineage>
        <taxon>Eukaryota</taxon>
        <taxon>Viridiplantae</taxon>
        <taxon>Streptophyta</taxon>
        <taxon>Embryophyta</taxon>
        <taxon>Tracheophyta</taxon>
        <taxon>Spermatophyta</taxon>
        <taxon>Magnoliopsida</taxon>
        <taxon>eudicotyledons</taxon>
        <taxon>Gunneridae</taxon>
        <taxon>Pentapetalae</taxon>
        <taxon>asterids</taxon>
        <taxon>lamiids</taxon>
        <taxon>Gentianales</taxon>
        <taxon>Rubiaceae</taxon>
        <taxon>Cinchonoideae</taxon>
        <taxon>Cinchoneae</taxon>
        <taxon>Cinchona</taxon>
    </lineage>
</organism>
<comment type="caution">
    <text evidence="1">The sequence shown here is derived from an EMBL/GenBank/DDBJ whole genome shotgun (WGS) entry which is preliminary data.</text>
</comment>
<reference evidence="1 2" key="1">
    <citation type="submission" date="2024-11" db="EMBL/GenBank/DDBJ databases">
        <title>A near-complete genome assembly of Cinchona calisaya.</title>
        <authorList>
            <person name="Lian D.C."/>
            <person name="Zhao X.W."/>
            <person name="Wei L."/>
        </authorList>
    </citation>
    <scope>NUCLEOTIDE SEQUENCE [LARGE SCALE GENOMIC DNA]</scope>
    <source>
        <tissue evidence="1">Nenye</tissue>
    </source>
</reference>
<proteinExistence type="predicted"/>
<evidence type="ECO:0000313" key="1">
    <source>
        <dbReference type="EMBL" id="KAL3499916.1"/>
    </source>
</evidence>
<dbReference type="Proteomes" id="UP001630127">
    <property type="component" value="Unassembled WGS sequence"/>
</dbReference>
<keyword evidence="2" id="KW-1185">Reference proteome</keyword>
<dbReference type="EMBL" id="JBJUIK010000016">
    <property type="protein sequence ID" value="KAL3499916.1"/>
    <property type="molecule type" value="Genomic_DNA"/>
</dbReference>
<evidence type="ECO:0000313" key="2">
    <source>
        <dbReference type="Proteomes" id="UP001630127"/>
    </source>
</evidence>
<accession>A0ABD2XZG5</accession>